<keyword evidence="8" id="KW-1185">Reference proteome</keyword>
<feature type="compositionally biased region" description="Basic and acidic residues" evidence="6">
    <location>
        <begin position="40"/>
        <end position="58"/>
    </location>
</feature>
<evidence type="ECO:0000256" key="5">
    <source>
        <dbReference type="ARBA" id="ARBA00023157"/>
    </source>
</evidence>
<sequence>MFHQRCFLTLFSAGGKRAERRGGTELVGEIQAGYLLPDKEREMKDEPFAANPLKEKDPKKTKKQTGKKSNKRACFWKYCN</sequence>
<dbReference type="GO" id="GO:0005179">
    <property type="term" value="F:hormone activity"/>
    <property type="evidence" value="ECO:0007669"/>
    <property type="project" value="UniProtKB-KW"/>
</dbReference>
<evidence type="ECO:0000256" key="6">
    <source>
        <dbReference type="SAM" id="MobiDB-lite"/>
    </source>
</evidence>
<comment type="subcellular location">
    <subcellularLocation>
        <location evidence="1">Secreted</location>
    </subcellularLocation>
</comment>
<proteinExistence type="inferred from homology"/>
<gene>
    <name evidence="7" type="ORF">scyTo_0018268</name>
</gene>
<dbReference type="AlphaFoldDB" id="A0A401PRT6"/>
<evidence type="ECO:0000256" key="1">
    <source>
        <dbReference type="ARBA" id="ARBA00004613"/>
    </source>
</evidence>
<name>A0A401PRT6_SCYTO</name>
<keyword evidence="5" id="KW-1015">Disulfide bond</keyword>
<dbReference type="EMBL" id="BFAA01012554">
    <property type="protein sequence ID" value="GCB75832.1"/>
    <property type="molecule type" value="Genomic_DNA"/>
</dbReference>
<comment type="similarity">
    <text evidence="2">Belongs to the urotensin-2 family.</text>
</comment>
<accession>A0A401PRT6</accession>
<keyword evidence="4" id="KW-0372">Hormone</keyword>
<evidence type="ECO:0000313" key="8">
    <source>
        <dbReference type="Proteomes" id="UP000288216"/>
    </source>
</evidence>
<dbReference type="OrthoDB" id="10580123at2759"/>
<feature type="compositionally biased region" description="Basic residues" evidence="6">
    <location>
        <begin position="59"/>
        <end position="70"/>
    </location>
</feature>
<reference evidence="7 8" key="1">
    <citation type="journal article" date="2018" name="Nat. Ecol. Evol.">
        <title>Shark genomes provide insights into elasmobranch evolution and the origin of vertebrates.</title>
        <authorList>
            <person name="Hara Y"/>
            <person name="Yamaguchi K"/>
            <person name="Onimaru K"/>
            <person name="Kadota M"/>
            <person name="Koyanagi M"/>
            <person name="Keeley SD"/>
            <person name="Tatsumi K"/>
            <person name="Tanaka K"/>
            <person name="Motone F"/>
            <person name="Kageyama Y"/>
            <person name="Nozu R"/>
            <person name="Adachi N"/>
            <person name="Nishimura O"/>
            <person name="Nakagawa R"/>
            <person name="Tanegashima C"/>
            <person name="Kiyatake I"/>
            <person name="Matsumoto R"/>
            <person name="Murakumo K"/>
            <person name="Nishida K"/>
            <person name="Terakita A"/>
            <person name="Kuratani S"/>
            <person name="Sato K"/>
            <person name="Hyodo S Kuraku.S."/>
        </authorList>
    </citation>
    <scope>NUCLEOTIDE SEQUENCE [LARGE SCALE GENOMIC DNA]</scope>
</reference>
<evidence type="ECO:0000313" key="7">
    <source>
        <dbReference type="EMBL" id="GCB75832.1"/>
    </source>
</evidence>
<feature type="region of interest" description="Disordered" evidence="6">
    <location>
        <begin position="40"/>
        <end position="70"/>
    </location>
</feature>
<protein>
    <submittedName>
        <fullName evidence="7">Uncharacterized protein</fullName>
    </submittedName>
</protein>
<organism evidence="7 8">
    <name type="scientific">Scyliorhinus torazame</name>
    <name type="common">Cloudy catshark</name>
    <name type="synonym">Catulus torazame</name>
    <dbReference type="NCBI Taxonomy" id="75743"/>
    <lineage>
        <taxon>Eukaryota</taxon>
        <taxon>Metazoa</taxon>
        <taxon>Chordata</taxon>
        <taxon>Craniata</taxon>
        <taxon>Vertebrata</taxon>
        <taxon>Chondrichthyes</taxon>
        <taxon>Elasmobranchii</taxon>
        <taxon>Galeomorphii</taxon>
        <taxon>Galeoidea</taxon>
        <taxon>Carcharhiniformes</taxon>
        <taxon>Scyliorhinidae</taxon>
        <taxon>Scyliorhinus</taxon>
    </lineage>
</organism>
<evidence type="ECO:0000256" key="2">
    <source>
        <dbReference type="ARBA" id="ARBA00006719"/>
    </source>
</evidence>
<keyword evidence="3" id="KW-0964">Secreted</keyword>
<dbReference type="GO" id="GO:0005576">
    <property type="term" value="C:extracellular region"/>
    <property type="evidence" value="ECO:0007669"/>
    <property type="project" value="UniProtKB-SubCell"/>
</dbReference>
<dbReference type="InterPro" id="IPR001483">
    <property type="entry name" value="Urotensin_II"/>
</dbReference>
<dbReference type="GO" id="GO:0008217">
    <property type="term" value="P:regulation of blood pressure"/>
    <property type="evidence" value="ECO:0007669"/>
    <property type="project" value="InterPro"/>
</dbReference>
<dbReference type="GO" id="GO:0097746">
    <property type="term" value="P:blood vessel diameter maintenance"/>
    <property type="evidence" value="ECO:0007669"/>
    <property type="project" value="InterPro"/>
</dbReference>
<dbReference type="Proteomes" id="UP000288216">
    <property type="component" value="Unassembled WGS sequence"/>
</dbReference>
<dbReference type="PROSITE" id="PS00984">
    <property type="entry name" value="UROTENSIN_II"/>
    <property type="match status" value="1"/>
</dbReference>
<evidence type="ECO:0000256" key="4">
    <source>
        <dbReference type="ARBA" id="ARBA00022702"/>
    </source>
</evidence>
<comment type="caution">
    <text evidence="7">The sequence shown here is derived from an EMBL/GenBank/DDBJ whole genome shotgun (WGS) entry which is preliminary data.</text>
</comment>
<evidence type="ECO:0000256" key="3">
    <source>
        <dbReference type="ARBA" id="ARBA00022525"/>
    </source>
</evidence>